<keyword evidence="4" id="KW-0472">Membrane</keyword>
<evidence type="ECO:0000256" key="4">
    <source>
        <dbReference type="SAM" id="Phobius"/>
    </source>
</evidence>
<evidence type="ECO:0000256" key="3">
    <source>
        <dbReference type="ARBA" id="ARBA00023002"/>
    </source>
</evidence>
<dbReference type="PANTHER" id="PTHR43476:SF3">
    <property type="entry name" value="FAD-BINDING MONOOXYGENASE"/>
    <property type="match status" value="1"/>
</dbReference>
<evidence type="ECO:0000259" key="5">
    <source>
        <dbReference type="Pfam" id="PF01494"/>
    </source>
</evidence>
<gene>
    <name evidence="6" type="ORF">TCE0_041f14097</name>
</gene>
<dbReference type="EMBL" id="DF933837">
    <property type="protein sequence ID" value="GAM41172.1"/>
    <property type="molecule type" value="Genomic_DNA"/>
</dbReference>
<keyword evidence="1" id="KW-0285">Flavoprotein</keyword>
<dbReference type="AlphaFoldDB" id="A0A6V8HHK4"/>
<sequence length="535" mass="59379">MRYDCDVLIVGAGPVGLTLALLLSSYGHRVTVLERHAAVYPLPRAVNLSHDIVRVWDGLGLHDLLFESAVADIRGTVSDEVEIVGAAGQVLRRVPYNGPSKTGTSRTFRLHQPALEKVLETACQQRDIELVRSMEVENVIDLDSHAEVFARGPSGVRKWLALFVVGCDGANSLVRRSMEFAFTDCPGSNTTWLVVDVIPKFDGAAQKWKDFYNARVHMNPRRPHASVFGTPQRRRWEFMLLSEEEIRKASDDEFVWSLIAELGCSPDNARIEKSAAFSVKGGWCENLNKGHVLLAGDAAHVTPTFLGQGLNSGIRDANCLSWRIDLALRYPKSNWSRMFQDWSSERLGGVHELIKASVAMEARVTITDSEQAIRRDLEYSQRPLAPRNPEKLGSPGMYALDFGLGVSSHDAVGSLFIDGVIRIGDRQGRLCDHFGCQSWLLLHSLVDDGSSRMPLSSDIASLFSVVLNGRILPIGKDSHDVMDVFSMWFLKYGSRGVLLRPDHYVYGIVKDIDELTTLVQKAIQHLGLFGGQLED</sequence>
<dbReference type="PANTHER" id="PTHR43476">
    <property type="entry name" value="3-(3-HYDROXY-PHENYL)PROPIONATE/3-HYDROXYCINNAMIC ACID HYDROXYLASE"/>
    <property type="match status" value="1"/>
</dbReference>
<feature type="transmembrane region" description="Helical" evidence="4">
    <location>
        <begin position="7"/>
        <end position="26"/>
    </location>
</feature>
<dbReference type="InterPro" id="IPR050631">
    <property type="entry name" value="PheA/TfdB_FAD_monoxygenase"/>
</dbReference>
<keyword evidence="3" id="KW-0560">Oxidoreductase</keyword>
<dbReference type="PRINTS" id="PR00420">
    <property type="entry name" value="RNGMNOXGNASE"/>
</dbReference>
<keyword evidence="7" id="KW-1185">Reference proteome</keyword>
<dbReference type="GO" id="GO:0071949">
    <property type="term" value="F:FAD binding"/>
    <property type="evidence" value="ECO:0007669"/>
    <property type="project" value="InterPro"/>
</dbReference>
<protein>
    <recommendedName>
        <fullName evidence="5">FAD-binding domain-containing protein</fullName>
    </recommendedName>
</protein>
<evidence type="ECO:0000256" key="2">
    <source>
        <dbReference type="ARBA" id="ARBA00022827"/>
    </source>
</evidence>
<keyword evidence="4" id="KW-1133">Transmembrane helix</keyword>
<dbReference type="InterPro" id="IPR002938">
    <property type="entry name" value="FAD-bd"/>
</dbReference>
<evidence type="ECO:0000313" key="7">
    <source>
        <dbReference type="Proteomes" id="UP000053095"/>
    </source>
</evidence>
<proteinExistence type="predicted"/>
<feature type="domain" description="FAD-binding" evidence="5">
    <location>
        <begin position="4"/>
        <end position="329"/>
    </location>
</feature>
<comment type="caution">
    <text evidence="6">The sequence shown here is derived from an EMBL/GenBank/DDBJ whole genome shotgun (WGS) entry which is preliminary data.</text>
</comment>
<dbReference type="GO" id="GO:0008688">
    <property type="term" value="F:3-(3-hydroxyphenyl)propionate hydroxylase activity"/>
    <property type="evidence" value="ECO:0007669"/>
    <property type="project" value="TreeGrafter"/>
</dbReference>
<dbReference type="SUPFAM" id="SSF51905">
    <property type="entry name" value="FAD/NAD(P)-binding domain"/>
    <property type="match status" value="1"/>
</dbReference>
<dbReference type="Gene3D" id="3.30.9.10">
    <property type="entry name" value="D-Amino Acid Oxidase, subunit A, domain 2"/>
    <property type="match status" value="1"/>
</dbReference>
<organism evidence="6 7">
    <name type="scientific">Talaromyces pinophilus</name>
    <name type="common">Penicillium pinophilum</name>
    <dbReference type="NCBI Taxonomy" id="128442"/>
    <lineage>
        <taxon>Eukaryota</taxon>
        <taxon>Fungi</taxon>
        <taxon>Dikarya</taxon>
        <taxon>Ascomycota</taxon>
        <taxon>Pezizomycotina</taxon>
        <taxon>Eurotiomycetes</taxon>
        <taxon>Eurotiomycetidae</taxon>
        <taxon>Eurotiales</taxon>
        <taxon>Trichocomaceae</taxon>
        <taxon>Talaromyces</taxon>
        <taxon>Talaromyces sect. Talaromyces</taxon>
    </lineage>
</organism>
<dbReference type="InterPro" id="IPR036188">
    <property type="entry name" value="FAD/NAD-bd_sf"/>
</dbReference>
<dbReference type="Pfam" id="PF01494">
    <property type="entry name" value="FAD_binding_3"/>
    <property type="match status" value="1"/>
</dbReference>
<dbReference type="Proteomes" id="UP000053095">
    <property type="component" value="Unassembled WGS sequence"/>
</dbReference>
<reference evidence="7" key="1">
    <citation type="journal article" date="2015" name="Genome Announc.">
        <title>Draft genome sequence of Talaromyces cellulolyticus strain Y-94, a source of lignocellulosic biomass-degrading enzymes.</title>
        <authorList>
            <person name="Fujii T."/>
            <person name="Koike H."/>
            <person name="Sawayama S."/>
            <person name="Yano S."/>
            <person name="Inoue H."/>
        </authorList>
    </citation>
    <scope>NUCLEOTIDE SEQUENCE [LARGE SCALE GENOMIC DNA]</scope>
    <source>
        <strain evidence="7">Y-94</strain>
    </source>
</reference>
<evidence type="ECO:0000313" key="6">
    <source>
        <dbReference type="EMBL" id="GAM41172.1"/>
    </source>
</evidence>
<name>A0A6V8HHK4_TALPI</name>
<dbReference type="Gene3D" id="3.50.50.60">
    <property type="entry name" value="FAD/NAD(P)-binding domain"/>
    <property type="match status" value="1"/>
</dbReference>
<evidence type="ECO:0000256" key="1">
    <source>
        <dbReference type="ARBA" id="ARBA00022630"/>
    </source>
</evidence>
<keyword evidence="4" id="KW-0812">Transmembrane</keyword>
<keyword evidence="2" id="KW-0274">FAD</keyword>
<accession>A0A6V8HHK4</accession>
<dbReference type="GO" id="GO:0019622">
    <property type="term" value="P:3-(3-hydroxy)phenylpropionate catabolic process"/>
    <property type="evidence" value="ECO:0007669"/>
    <property type="project" value="TreeGrafter"/>
</dbReference>